<evidence type="ECO:0000256" key="1">
    <source>
        <dbReference type="SAM" id="MobiDB-lite"/>
    </source>
</evidence>
<accession>A0A9R0WUY8</accession>
<sequence length="626" mass="68666">MWACRSFLRRPNPLSIPRTLRPAIHRQDANQRTTVHGKNHLTASPRRHVSDAANRDPHHPAAATTTTRRHLYVVLDDHKHEYGIYKLDVGGDLDGDHDVGSDPDSARRLPDPAVIRVEVPTAIEDLAARFAALGSCIITTGSSPNTYGLREEHYGVTLVYDTDTAALSVACNVPKGLRDGFREAVAAGGRLYAFEDVTELHDERGWEIEPLRPCPGGMHCMTTDRGRDADESRWCWLPFSGSSRCFWSADPESPPFFPEAMVAHAEAGRAIFVSASAFHNDVRTFSYDTARDDWTRCGGWALPFVGRAGYDAELDAWVGLHRKGYDTDGHLCVCRVPVPTSDLDRTPQPQWKIGGEKVILEHPDWRHVDAKLVHMAERGQHCLVERLRREGTDEKESLPDGDECLLVVTTFQVKYGDDGELVTSADRRSTTAHSNSAFITSISGAPESEDVHLHVAAKRLIGRRCSAHQAWFQQEGRSGGLLGTHTAVTYHALLFLAAGGARRHVGFVVVATGRGLGGVGHVLPVITLAPHLVCSLVELLVDGLKFRLMPAITPASEADLAGGAVGLEQPRMPRHVHVRRDHPAGGELLLRLLMLFEEPEVVDLRLTELLLPASPAPCPCNGHGPH</sequence>
<dbReference type="Proteomes" id="UP000324705">
    <property type="component" value="Chromosome 5A"/>
</dbReference>
<dbReference type="PANTHER" id="PTHR33085">
    <property type="entry name" value="OS12G0113100 PROTEIN-RELATED"/>
    <property type="match status" value="1"/>
</dbReference>
<organism evidence="2 3">
    <name type="scientific">Triticum turgidum subsp. durum</name>
    <name type="common">Durum wheat</name>
    <name type="synonym">Triticum durum</name>
    <dbReference type="NCBI Taxonomy" id="4567"/>
    <lineage>
        <taxon>Eukaryota</taxon>
        <taxon>Viridiplantae</taxon>
        <taxon>Streptophyta</taxon>
        <taxon>Embryophyta</taxon>
        <taxon>Tracheophyta</taxon>
        <taxon>Spermatophyta</taxon>
        <taxon>Magnoliopsida</taxon>
        <taxon>Liliopsida</taxon>
        <taxon>Poales</taxon>
        <taxon>Poaceae</taxon>
        <taxon>BOP clade</taxon>
        <taxon>Pooideae</taxon>
        <taxon>Triticodae</taxon>
        <taxon>Triticeae</taxon>
        <taxon>Triticinae</taxon>
        <taxon>Triticum</taxon>
    </lineage>
</organism>
<keyword evidence="3" id="KW-1185">Reference proteome</keyword>
<evidence type="ECO:0000313" key="2">
    <source>
        <dbReference type="EMBL" id="VAI23876.1"/>
    </source>
</evidence>
<protein>
    <submittedName>
        <fullName evidence="2">Uncharacterized protein</fullName>
    </submittedName>
</protein>
<evidence type="ECO:0000313" key="3">
    <source>
        <dbReference type="Proteomes" id="UP000324705"/>
    </source>
</evidence>
<proteinExistence type="predicted"/>
<dbReference type="OMA" id="IHRQDAN"/>
<dbReference type="PANTHER" id="PTHR33085:SF96">
    <property type="entry name" value="OS08G0271800 PROTEIN"/>
    <property type="match status" value="1"/>
</dbReference>
<name>A0A9R0WUY8_TRITD</name>
<gene>
    <name evidence="2" type="ORF">TRITD_5Av1G227980</name>
</gene>
<dbReference type="Pfam" id="PF07893">
    <property type="entry name" value="DUF1668"/>
    <property type="match status" value="1"/>
</dbReference>
<reference evidence="2 3" key="1">
    <citation type="submission" date="2017-09" db="EMBL/GenBank/DDBJ databases">
        <authorList>
            <consortium name="International Durum Wheat Genome Sequencing Consortium (IDWGSC)"/>
            <person name="Milanesi L."/>
        </authorList>
    </citation>
    <scope>NUCLEOTIDE SEQUENCE [LARGE SCALE GENOMIC DNA]</scope>
    <source>
        <strain evidence="3">cv. Svevo</strain>
    </source>
</reference>
<dbReference type="EMBL" id="LT934119">
    <property type="protein sequence ID" value="VAI23876.1"/>
    <property type="molecule type" value="Genomic_DNA"/>
</dbReference>
<dbReference type="AlphaFoldDB" id="A0A9R0WUY8"/>
<dbReference type="InterPro" id="IPR012871">
    <property type="entry name" value="DUF1668_ORYSA"/>
</dbReference>
<feature type="region of interest" description="Disordered" evidence="1">
    <location>
        <begin position="19"/>
        <end position="65"/>
    </location>
</feature>
<feature type="compositionally biased region" description="Basic and acidic residues" evidence="1">
    <location>
        <begin position="48"/>
        <end position="59"/>
    </location>
</feature>
<dbReference type="Gramene" id="TRITD5Av1G227980.1">
    <property type="protein sequence ID" value="TRITD5Av1G227980.1"/>
    <property type="gene ID" value="TRITD5Av1G227980"/>
</dbReference>